<organism evidence="6 7">
    <name type="scientific">Pseudonaja textilis</name>
    <name type="common">Eastern brown snake</name>
    <dbReference type="NCBI Taxonomy" id="8673"/>
    <lineage>
        <taxon>Eukaryota</taxon>
        <taxon>Metazoa</taxon>
        <taxon>Chordata</taxon>
        <taxon>Craniata</taxon>
        <taxon>Vertebrata</taxon>
        <taxon>Euteleostomi</taxon>
        <taxon>Lepidosauria</taxon>
        <taxon>Squamata</taxon>
        <taxon>Bifurcata</taxon>
        <taxon>Unidentata</taxon>
        <taxon>Episquamata</taxon>
        <taxon>Toxicofera</taxon>
        <taxon>Serpentes</taxon>
        <taxon>Colubroidea</taxon>
        <taxon>Elapidae</taxon>
        <taxon>Hydrophiinae</taxon>
        <taxon>Pseudonaja</taxon>
    </lineage>
</organism>
<dbReference type="GeneTree" id="ENSGT00940000162660"/>
<feature type="domain" description="LRAT" evidence="5">
    <location>
        <begin position="21"/>
        <end position="128"/>
    </location>
</feature>
<name>A0A670YS33_PSETE</name>
<dbReference type="PANTHER" id="PTHR13943">
    <property type="entry name" value="HRAS-LIKE SUPPRESSOR - RELATED"/>
    <property type="match status" value="1"/>
</dbReference>
<protein>
    <recommendedName>
        <fullName evidence="5">LRAT domain-containing protein</fullName>
    </recommendedName>
</protein>
<dbReference type="GO" id="GO:0008970">
    <property type="term" value="F:phospholipase A1 activity"/>
    <property type="evidence" value="ECO:0007669"/>
    <property type="project" value="TreeGrafter"/>
</dbReference>
<evidence type="ECO:0000259" key="5">
    <source>
        <dbReference type="PROSITE" id="PS51934"/>
    </source>
</evidence>
<dbReference type="GO" id="GO:0004623">
    <property type="term" value="F:phospholipase A2 activity"/>
    <property type="evidence" value="ECO:0007669"/>
    <property type="project" value="TreeGrafter"/>
</dbReference>
<evidence type="ECO:0000256" key="1">
    <source>
        <dbReference type="ARBA" id="ARBA00007824"/>
    </source>
</evidence>
<dbReference type="Proteomes" id="UP000472273">
    <property type="component" value="Unplaced"/>
</dbReference>
<dbReference type="GO" id="GO:0005737">
    <property type="term" value="C:cytoplasm"/>
    <property type="evidence" value="ECO:0007669"/>
    <property type="project" value="TreeGrafter"/>
</dbReference>
<dbReference type="Ensembl" id="ENSPTXT00000015010.1">
    <property type="protein sequence ID" value="ENSPTXP00000014552.1"/>
    <property type="gene ID" value="ENSPTXG00000010079.1"/>
</dbReference>
<dbReference type="InterPro" id="IPR007053">
    <property type="entry name" value="LRAT_dom"/>
</dbReference>
<keyword evidence="4" id="KW-0443">Lipid metabolism</keyword>
<dbReference type="GO" id="GO:0016410">
    <property type="term" value="F:N-acyltransferase activity"/>
    <property type="evidence" value="ECO:0007669"/>
    <property type="project" value="TreeGrafter"/>
</dbReference>
<sequence>SNLNDCGGINRSSFLSIPGDIIEIFRSSCQHWALYLGEQKVVHLITECKYFNPWSQVCVKKDWLEDVVRKDRYQVNNKHDETHPPLPLSKILWQAEELVGKEMPYSLSSQNCENFVMELRYGPEISEQVRGLAWETCEGEDIYAQGITSELNGLFPWINFGGSPKKEQALIKLYL</sequence>
<dbReference type="Gene3D" id="3.90.1720.10">
    <property type="entry name" value="endopeptidase domain like (from Nostoc punctiforme)"/>
    <property type="match status" value="1"/>
</dbReference>
<dbReference type="InterPro" id="IPR051496">
    <property type="entry name" value="H-rev107_PLA/AT"/>
</dbReference>
<dbReference type="AlphaFoldDB" id="A0A670YS33"/>
<reference evidence="6" key="1">
    <citation type="submission" date="2025-08" db="UniProtKB">
        <authorList>
            <consortium name="Ensembl"/>
        </authorList>
    </citation>
    <scope>IDENTIFICATION</scope>
</reference>
<keyword evidence="7" id="KW-1185">Reference proteome</keyword>
<evidence type="ECO:0000313" key="6">
    <source>
        <dbReference type="Ensembl" id="ENSPTXP00000014552.1"/>
    </source>
</evidence>
<dbReference type="PANTHER" id="PTHR13943:SF31">
    <property type="entry name" value="PHOSPHOLIPASE A AND ACYLTRANSFERASE 3"/>
    <property type="match status" value="1"/>
</dbReference>
<reference evidence="6" key="2">
    <citation type="submission" date="2025-09" db="UniProtKB">
        <authorList>
            <consortium name="Ensembl"/>
        </authorList>
    </citation>
    <scope>IDENTIFICATION</scope>
</reference>
<accession>A0A670YS33</accession>
<dbReference type="PROSITE" id="PS51934">
    <property type="entry name" value="LRAT"/>
    <property type="match status" value="1"/>
</dbReference>
<dbReference type="Pfam" id="PF04970">
    <property type="entry name" value="LRAT"/>
    <property type="match status" value="1"/>
</dbReference>
<evidence type="ECO:0000256" key="3">
    <source>
        <dbReference type="ARBA" id="ARBA00022801"/>
    </source>
</evidence>
<dbReference type="GO" id="GO:0070292">
    <property type="term" value="P:N-acylphosphatidylethanolamine metabolic process"/>
    <property type="evidence" value="ECO:0007669"/>
    <property type="project" value="TreeGrafter"/>
</dbReference>
<evidence type="ECO:0000313" key="7">
    <source>
        <dbReference type="Proteomes" id="UP000472273"/>
    </source>
</evidence>
<keyword evidence="3" id="KW-0378">Hydrolase</keyword>
<comment type="similarity">
    <text evidence="1">Belongs to the H-rev107 family.</text>
</comment>
<evidence type="ECO:0000256" key="4">
    <source>
        <dbReference type="ARBA" id="ARBA00023098"/>
    </source>
</evidence>
<proteinExistence type="inferred from homology"/>
<keyword evidence="2" id="KW-0808">Transferase</keyword>
<evidence type="ECO:0000256" key="2">
    <source>
        <dbReference type="ARBA" id="ARBA00022679"/>
    </source>
</evidence>